<dbReference type="EMBL" id="EQ973802">
    <property type="protein sequence ID" value="EEF46204.1"/>
    <property type="molecule type" value="Genomic_DNA"/>
</dbReference>
<dbReference type="InterPro" id="IPR013083">
    <property type="entry name" value="Znf_RING/FYVE/PHD"/>
</dbReference>
<dbReference type="SMART" id="SM00647">
    <property type="entry name" value="IBR"/>
    <property type="match status" value="1"/>
</dbReference>
<evidence type="ECO:0000256" key="3">
    <source>
        <dbReference type="ARBA" id="ARBA00003976"/>
    </source>
</evidence>
<evidence type="ECO:0000256" key="7">
    <source>
        <dbReference type="ARBA" id="ARBA00022679"/>
    </source>
</evidence>
<dbReference type="GO" id="GO:0008270">
    <property type="term" value="F:zinc ion binding"/>
    <property type="evidence" value="ECO:0007669"/>
    <property type="project" value="UniProtKB-KW"/>
</dbReference>
<comment type="pathway">
    <text evidence="4">Protein modification; protein ubiquitination.</text>
</comment>
<dbReference type="FunCoup" id="B9RR33">
    <property type="interactions" value="263"/>
</dbReference>
<keyword evidence="8" id="KW-0479">Metal-binding</keyword>
<evidence type="ECO:0000256" key="12">
    <source>
        <dbReference type="ARBA" id="ARBA00022833"/>
    </source>
</evidence>
<dbReference type="UniPathway" id="UPA00143"/>
<dbReference type="PROSITE" id="PS50089">
    <property type="entry name" value="ZF_RING_2"/>
    <property type="match status" value="1"/>
</dbReference>
<evidence type="ECO:0000256" key="14">
    <source>
        <dbReference type="SAM" id="MobiDB-lite"/>
    </source>
</evidence>
<dbReference type="SUPFAM" id="SSF57850">
    <property type="entry name" value="RING/U-box"/>
    <property type="match status" value="3"/>
</dbReference>
<dbReference type="GO" id="GO:0000151">
    <property type="term" value="C:ubiquitin ligase complex"/>
    <property type="evidence" value="ECO:0000318"/>
    <property type="project" value="GO_Central"/>
</dbReference>
<dbReference type="Proteomes" id="UP000008311">
    <property type="component" value="Unassembled WGS sequence"/>
</dbReference>
<dbReference type="InParanoid" id="B9RR33"/>
<dbReference type="GO" id="GO:0031624">
    <property type="term" value="F:ubiquitin conjugating enzyme binding"/>
    <property type="evidence" value="ECO:0000318"/>
    <property type="project" value="GO_Central"/>
</dbReference>
<evidence type="ECO:0000256" key="8">
    <source>
        <dbReference type="ARBA" id="ARBA00022723"/>
    </source>
</evidence>
<accession>B9RR33</accession>
<evidence type="ECO:0000256" key="9">
    <source>
        <dbReference type="ARBA" id="ARBA00022737"/>
    </source>
</evidence>
<organism evidence="17 18">
    <name type="scientific">Ricinus communis</name>
    <name type="common">Castor bean</name>
    <dbReference type="NCBI Taxonomy" id="3988"/>
    <lineage>
        <taxon>Eukaryota</taxon>
        <taxon>Viridiplantae</taxon>
        <taxon>Streptophyta</taxon>
        <taxon>Embryophyta</taxon>
        <taxon>Tracheophyta</taxon>
        <taxon>Spermatophyta</taxon>
        <taxon>Magnoliopsida</taxon>
        <taxon>eudicotyledons</taxon>
        <taxon>Gunneridae</taxon>
        <taxon>Pentapetalae</taxon>
        <taxon>rosids</taxon>
        <taxon>fabids</taxon>
        <taxon>Malpighiales</taxon>
        <taxon>Euphorbiaceae</taxon>
        <taxon>Acalyphoideae</taxon>
        <taxon>Acalypheae</taxon>
        <taxon>Ricinus</taxon>
    </lineage>
</organism>
<evidence type="ECO:0000313" key="17">
    <source>
        <dbReference type="EMBL" id="EEF46204.1"/>
    </source>
</evidence>
<dbReference type="GO" id="GO:0005737">
    <property type="term" value="C:cytoplasm"/>
    <property type="evidence" value="ECO:0000318"/>
    <property type="project" value="GO_Central"/>
</dbReference>
<evidence type="ECO:0000259" key="15">
    <source>
        <dbReference type="PROSITE" id="PS50089"/>
    </source>
</evidence>
<dbReference type="GO" id="GO:0006511">
    <property type="term" value="P:ubiquitin-dependent protein catabolic process"/>
    <property type="evidence" value="ECO:0000318"/>
    <property type="project" value="GO_Central"/>
</dbReference>
<comment type="function">
    <text evidence="3">Might act as an E3 ubiquitin-protein ligase, or as part of E3 complex, which accepts ubiquitin from specific E2 ubiquitin-conjugating enzymes and then transfers it to substrates.</text>
</comment>
<keyword evidence="7" id="KW-0808">Transferase</keyword>
<dbReference type="InterPro" id="IPR031127">
    <property type="entry name" value="E3_UB_ligase_RBR"/>
</dbReference>
<name>B9RR33_RICCO</name>
<gene>
    <name evidence="17" type="ORF">RCOM_0708770</name>
</gene>
<dbReference type="EC" id="2.3.2.31" evidence="6"/>
<reference evidence="18" key="1">
    <citation type="journal article" date="2010" name="Nat. Biotechnol.">
        <title>Draft genome sequence of the oilseed species Ricinus communis.</title>
        <authorList>
            <person name="Chan A.P."/>
            <person name="Crabtree J."/>
            <person name="Zhao Q."/>
            <person name="Lorenzi H."/>
            <person name="Orvis J."/>
            <person name="Puiu D."/>
            <person name="Melake-Berhan A."/>
            <person name="Jones K.M."/>
            <person name="Redman J."/>
            <person name="Chen G."/>
            <person name="Cahoon E.B."/>
            <person name="Gedil M."/>
            <person name="Stanke M."/>
            <person name="Haas B.J."/>
            <person name="Wortman J.R."/>
            <person name="Fraser-Liggett C.M."/>
            <person name="Ravel J."/>
            <person name="Rabinowicz P.D."/>
        </authorList>
    </citation>
    <scope>NUCLEOTIDE SEQUENCE [LARGE SCALE GENOMIC DNA]</scope>
    <source>
        <strain evidence="18">cv. Hale</strain>
    </source>
</reference>
<dbReference type="InterPro" id="IPR044066">
    <property type="entry name" value="TRIAD_supradom"/>
</dbReference>
<evidence type="ECO:0000256" key="2">
    <source>
        <dbReference type="ARBA" id="ARBA00001947"/>
    </source>
</evidence>
<evidence type="ECO:0000256" key="11">
    <source>
        <dbReference type="ARBA" id="ARBA00022786"/>
    </source>
</evidence>
<evidence type="ECO:0000256" key="13">
    <source>
        <dbReference type="PROSITE-ProRule" id="PRU00175"/>
    </source>
</evidence>
<sequence length="400" mass="45697">MGLGVTISGSMRFYLKLEQERKNLKGEIVNPGEARLKQGAPSSKLFMEFQQTGVSKDSRHKPKTPKQEKPISRKKQKVEKSAEMTETVELDDLDGFFYTPISKKGNKNTTEISVESYSEERDLNVAILASLQSTSASNNNKQLNFNDLSQDYRNYCYIDDENDDLRVLDFTPLPATSKKEMGKNRFGFSVTEKGHSSEPNDHPQFVCEICVESKTADESLAIRGCTHAYCTDCMAKYVASKIQENITGIYCPVSGCGGLLEPEYCRSILPQEVFDRWGNALCEALNLGSQKFYCPFKDCSAMLINDGGEVIRESECPHCRRLFCAHCKVPWHSGIDCNKFQTLHKDEREKEDIMLMKLAENKKWRRCPICRIYVERTEGCRYMKCRYIFICCFVCSSFFN</sequence>
<keyword evidence="10 13" id="KW-0863">Zinc-finger</keyword>
<dbReference type="Gene3D" id="3.30.40.10">
    <property type="entry name" value="Zinc/RING finger domain, C3HC4 (zinc finger)"/>
    <property type="match status" value="1"/>
</dbReference>
<keyword evidence="11" id="KW-0833">Ubl conjugation pathway</keyword>
<dbReference type="GO" id="GO:0061630">
    <property type="term" value="F:ubiquitin protein ligase activity"/>
    <property type="evidence" value="ECO:0000318"/>
    <property type="project" value="GO_Central"/>
</dbReference>
<feature type="domain" description="RING-type" evidence="16">
    <location>
        <begin position="203"/>
        <end position="400"/>
    </location>
</feature>
<dbReference type="STRING" id="3988.B9RR33"/>
<dbReference type="eggNOG" id="KOG1812">
    <property type="taxonomic scope" value="Eukaryota"/>
</dbReference>
<feature type="domain" description="RING-type" evidence="15">
    <location>
        <begin position="207"/>
        <end position="253"/>
    </location>
</feature>
<comment type="catalytic activity">
    <reaction evidence="1">
        <text>[E2 ubiquitin-conjugating enzyme]-S-ubiquitinyl-L-cysteine + [acceptor protein]-L-lysine = [E2 ubiquitin-conjugating enzyme]-L-cysteine + [acceptor protein]-N(6)-ubiquitinyl-L-lysine.</text>
        <dbReference type="EC" id="2.3.2.31"/>
    </reaction>
</comment>
<comment type="similarity">
    <text evidence="5">Belongs to the RBR family. Ariadne subfamily.</text>
</comment>
<dbReference type="AlphaFoldDB" id="B9RR33"/>
<keyword evidence="12" id="KW-0862">Zinc</keyword>
<proteinExistence type="inferred from homology"/>
<dbReference type="InterPro" id="IPR001841">
    <property type="entry name" value="Znf_RING"/>
</dbReference>
<evidence type="ECO:0000256" key="6">
    <source>
        <dbReference type="ARBA" id="ARBA00012251"/>
    </source>
</evidence>
<keyword evidence="18" id="KW-1185">Reference proteome</keyword>
<dbReference type="FunFam" id="3.30.40.10:FF:000230">
    <property type="entry name" value="RBR-type E3 ubiquitin transferase"/>
    <property type="match status" value="1"/>
</dbReference>
<dbReference type="PANTHER" id="PTHR11685">
    <property type="entry name" value="RBR FAMILY RING FINGER AND IBR DOMAIN-CONTAINING"/>
    <property type="match status" value="1"/>
</dbReference>
<feature type="region of interest" description="Disordered" evidence="14">
    <location>
        <begin position="50"/>
        <end position="83"/>
    </location>
</feature>
<dbReference type="PROSITE" id="PS00518">
    <property type="entry name" value="ZF_RING_1"/>
    <property type="match status" value="1"/>
</dbReference>
<evidence type="ECO:0000256" key="1">
    <source>
        <dbReference type="ARBA" id="ARBA00001798"/>
    </source>
</evidence>
<dbReference type="GO" id="GO:0016567">
    <property type="term" value="P:protein ubiquitination"/>
    <property type="evidence" value="ECO:0007669"/>
    <property type="project" value="UniProtKB-UniPathway"/>
</dbReference>
<dbReference type="Pfam" id="PF01485">
    <property type="entry name" value="IBR"/>
    <property type="match status" value="1"/>
</dbReference>
<evidence type="ECO:0000313" key="18">
    <source>
        <dbReference type="Proteomes" id="UP000008311"/>
    </source>
</evidence>
<evidence type="ECO:0000259" key="16">
    <source>
        <dbReference type="PROSITE" id="PS51873"/>
    </source>
</evidence>
<dbReference type="InterPro" id="IPR002867">
    <property type="entry name" value="IBR_dom"/>
</dbReference>
<keyword evidence="9" id="KW-0677">Repeat</keyword>
<dbReference type="CDD" id="cd22582">
    <property type="entry name" value="BRcat_RBR_unk"/>
    <property type="match status" value="1"/>
</dbReference>
<dbReference type="Gene3D" id="1.20.120.1750">
    <property type="match status" value="1"/>
</dbReference>
<comment type="cofactor">
    <cofactor evidence="2">
        <name>Zn(2+)</name>
        <dbReference type="ChEBI" id="CHEBI:29105"/>
    </cofactor>
</comment>
<dbReference type="PROSITE" id="PS51873">
    <property type="entry name" value="TRIAD"/>
    <property type="match status" value="1"/>
</dbReference>
<evidence type="ECO:0000256" key="10">
    <source>
        <dbReference type="ARBA" id="ARBA00022771"/>
    </source>
</evidence>
<protein>
    <recommendedName>
        <fullName evidence="6">RBR-type E3 ubiquitin transferase</fullName>
        <ecNumber evidence="6">2.3.2.31</ecNumber>
    </recommendedName>
</protein>
<evidence type="ECO:0000256" key="4">
    <source>
        <dbReference type="ARBA" id="ARBA00004906"/>
    </source>
</evidence>
<dbReference type="InterPro" id="IPR017907">
    <property type="entry name" value="Znf_RING_CS"/>
</dbReference>
<evidence type="ECO:0000256" key="5">
    <source>
        <dbReference type="ARBA" id="ARBA00005884"/>
    </source>
</evidence>